<dbReference type="PATRIC" id="fig|1053201.3.peg.3541"/>
<protein>
    <recommendedName>
        <fullName evidence="2">Endospore appendages core domain-containing protein</fullName>
    </recommendedName>
</protein>
<dbReference type="AlphaFoldDB" id="J9C937"/>
<proteinExistence type="predicted"/>
<accession>J9C937</accession>
<reference evidence="3 4" key="1">
    <citation type="submission" date="2012-04" db="EMBL/GenBank/DDBJ databases">
        <title>The Genome Sequence of Bacillus cereus HuA2-1.</title>
        <authorList>
            <consortium name="The Broad Institute Genome Sequencing Platform"/>
            <consortium name="The Broad Institute Genome Sequencing Center for Infectious Disease"/>
            <person name="Feldgarden M."/>
            <person name="Van der Auwera G.A."/>
            <person name="Mahillon J."/>
            <person name="Duprez V."/>
            <person name="Timmery S."/>
            <person name="Mattelet C."/>
            <person name="Dierick K."/>
            <person name="Sun M."/>
            <person name="Yu Z."/>
            <person name="Zhu L."/>
            <person name="Hu X."/>
            <person name="Shank E.B."/>
            <person name="Swiecicka I."/>
            <person name="Hansen B.M."/>
            <person name="Andrup L."/>
            <person name="Young S.K."/>
            <person name="Zeng Q."/>
            <person name="Gargeya S."/>
            <person name="Fitzgerald M."/>
            <person name="Haas B."/>
            <person name="Abouelleil A."/>
            <person name="Alvarado L."/>
            <person name="Arachchi H.M."/>
            <person name="Berlin A."/>
            <person name="Chapman S.B."/>
            <person name="Goldberg J."/>
            <person name="Griggs A."/>
            <person name="Gujja S."/>
            <person name="Hansen M."/>
            <person name="Howarth C."/>
            <person name="Imamovic A."/>
            <person name="Larimer J."/>
            <person name="McCowen C."/>
            <person name="Montmayeur A."/>
            <person name="Murphy C."/>
            <person name="Neiman D."/>
            <person name="Pearson M."/>
            <person name="Priest M."/>
            <person name="Roberts A."/>
            <person name="Saif S."/>
            <person name="Shea T."/>
            <person name="Sisk P."/>
            <person name="Sykes S."/>
            <person name="Wortman J."/>
            <person name="Nusbaum C."/>
            <person name="Birren B."/>
        </authorList>
    </citation>
    <scope>NUCLEOTIDE SEQUENCE [LARGE SCALE GENOMIC DNA]</scope>
    <source>
        <strain evidence="3 4">HuA2-1</strain>
    </source>
</reference>
<feature type="region of interest" description="Disordered" evidence="1">
    <location>
        <begin position="57"/>
        <end position="89"/>
    </location>
</feature>
<sequence length="110" mass="11253">MCNSGCNACCPPPQIFQEKICGNYVGTGAAVPYWTAPPGGYFSGTFEIFNSSASTGTTTATTISNPPGTLSAAPGNSDSQSVNNPTNFSITANPGDTGTFCIILYKRIAA</sequence>
<feature type="domain" description="Endospore appendages core" evidence="2">
    <location>
        <begin position="8"/>
        <end position="105"/>
    </location>
</feature>
<dbReference type="Pfam" id="PF13157">
    <property type="entry name" value="Enas"/>
    <property type="match status" value="1"/>
</dbReference>
<evidence type="ECO:0000313" key="4">
    <source>
        <dbReference type="Proteomes" id="UP000004136"/>
    </source>
</evidence>
<comment type="caution">
    <text evidence="3">The sequence shown here is derived from an EMBL/GenBank/DDBJ whole genome shotgun (WGS) entry which is preliminary data.</text>
</comment>
<dbReference type="EMBL" id="AHDV01000024">
    <property type="protein sequence ID" value="EJV82062.1"/>
    <property type="molecule type" value="Genomic_DNA"/>
</dbReference>
<evidence type="ECO:0000259" key="2">
    <source>
        <dbReference type="Pfam" id="PF13157"/>
    </source>
</evidence>
<name>J9C937_BACCE</name>
<dbReference type="InterPro" id="IPR025055">
    <property type="entry name" value="Ena_core"/>
</dbReference>
<feature type="compositionally biased region" description="Polar residues" evidence="1">
    <location>
        <begin position="74"/>
        <end position="89"/>
    </location>
</feature>
<evidence type="ECO:0000313" key="3">
    <source>
        <dbReference type="EMBL" id="EJV82062.1"/>
    </source>
</evidence>
<dbReference type="RefSeq" id="WP_002138018.1">
    <property type="nucleotide sequence ID" value="NZ_JH804672.1"/>
</dbReference>
<feature type="compositionally biased region" description="Low complexity" evidence="1">
    <location>
        <begin position="57"/>
        <end position="69"/>
    </location>
</feature>
<organism evidence="3 4">
    <name type="scientific">Bacillus cereus HuA2-1</name>
    <dbReference type="NCBI Taxonomy" id="1053201"/>
    <lineage>
        <taxon>Bacteria</taxon>
        <taxon>Bacillati</taxon>
        <taxon>Bacillota</taxon>
        <taxon>Bacilli</taxon>
        <taxon>Bacillales</taxon>
        <taxon>Bacillaceae</taxon>
        <taxon>Bacillus</taxon>
        <taxon>Bacillus cereus group</taxon>
    </lineage>
</organism>
<gene>
    <name evidence="3" type="ORF">IG3_03464</name>
</gene>
<dbReference type="Proteomes" id="UP000004136">
    <property type="component" value="Unassembled WGS sequence"/>
</dbReference>
<dbReference type="HOGENOM" id="CLU_2116041_0_0_9"/>
<evidence type="ECO:0000256" key="1">
    <source>
        <dbReference type="SAM" id="MobiDB-lite"/>
    </source>
</evidence>